<dbReference type="STRING" id="1318628.MARLIPOL_12535"/>
<dbReference type="Gene3D" id="2.50.20.10">
    <property type="entry name" value="Lipoprotein localisation LolA/LolB/LppX"/>
    <property type="match status" value="1"/>
</dbReference>
<evidence type="ECO:0000256" key="1">
    <source>
        <dbReference type="SAM" id="SignalP"/>
    </source>
</evidence>
<keyword evidence="3" id="KW-1185">Reference proteome</keyword>
<dbReference type="HOGENOM" id="CLU_631135_0_0_6"/>
<evidence type="ECO:0000313" key="2">
    <source>
        <dbReference type="EMBL" id="EON91762.1"/>
    </source>
</evidence>
<proteinExistence type="predicted"/>
<dbReference type="eggNOG" id="ENOG502Z8A1">
    <property type="taxonomic scope" value="Bacteria"/>
</dbReference>
<comment type="caution">
    <text evidence="2">The sequence shown here is derived from an EMBL/GenBank/DDBJ whole genome shotgun (WGS) entry which is preliminary data.</text>
</comment>
<dbReference type="AlphaFoldDB" id="R8AZM9"/>
<sequence>MLNVKKLCVPFLFSAVASLSASWSVAAELPAGTVIDKSNLDEVMNDTFEGHTIASLLTDKLEWQIRNWNLQIPLSHSAPIELDPSYIEATEKYGGQATYDPETREVTGWVAGIPFPNVSDDDPHAGEKLIWNFYYASPEGDVVDNKATFLLIDGENGLEKTQDWLFQRYYHKGRLSGGEPVLGDGSILTKTLFVATAPQDIKGVGTFTVRYDEPKVEDSWAYIRSARRTRRLSGGAWMDPIGGLDFLNDDIYVWNARPSWYPEIKVVGRRWILAISDADMGYNPDKAGTPEEWATVDLKNPPYWNPVQKWQPREVWVIEGTAPEEHPYSRKVVYMDVDYPKLYQGEAYDKKGEFWKFINFQTTPSVGKDGMKYISSIQGHVIDFKSKHASIFLFRDYSLNDPDISPRDISLSALEMIAR</sequence>
<keyword evidence="1" id="KW-0732">Signal</keyword>
<name>R8AZM9_9GAMM</name>
<organism evidence="2 3">
    <name type="scientific">Marinobacter lipolyticus SM19</name>
    <dbReference type="NCBI Taxonomy" id="1318628"/>
    <lineage>
        <taxon>Bacteria</taxon>
        <taxon>Pseudomonadati</taxon>
        <taxon>Pseudomonadota</taxon>
        <taxon>Gammaproteobacteria</taxon>
        <taxon>Pseudomonadales</taxon>
        <taxon>Marinobacteraceae</taxon>
        <taxon>Marinobacter</taxon>
    </lineage>
</organism>
<dbReference type="EMBL" id="ASAD01000013">
    <property type="protein sequence ID" value="EON91762.1"/>
    <property type="molecule type" value="Genomic_DNA"/>
</dbReference>
<dbReference type="OrthoDB" id="5937151at2"/>
<evidence type="ECO:0008006" key="4">
    <source>
        <dbReference type="Google" id="ProtNLM"/>
    </source>
</evidence>
<dbReference type="CDD" id="cd16329">
    <property type="entry name" value="LolA_like"/>
    <property type="match status" value="1"/>
</dbReference>
<evidence type="ECO:0000313" key="3">
    <source>
        <dbReference type="Proteomes" id="UP000016540"/>
    </source>
</evidence>
<reference evidence="2 3" key="1">
    <citation type="journal article" date="2013" name="Genome Announc.">
        <title>Draft Genome Sequence of the Moderately Halophilic Bacterium Marinobacter lipolyticus Strain SM19.</title>
        <authorList>
            <person name="Papke R.T."/>
            <person name="de la Haba R.R."/>
            <person name="Infante-Dominguez C."/>
            <person name="Perez D."/>
            <person name="Sanchez-Porro C."/>
            <person name="Lapierre P."/>
            <person name="Ventosa A."/>
        </authorList>
    </citation>
    <scope>NUCLEOTIDE SEQUENCE [LARGE SCALE GENOMIC DNA]</scope>
    <source>
        <strain evidence="2 3">SM19</strain>
    </source>
</reference>
<dbReference type="Pfam" id="PF07044">
    <property type="entry name" value="DUF1329"/>
    <property type="match status" value="1"/>
</dbReference>
<dbReference type="RefSeq" id="WP_012138582.1">
    <property type="nucleotide sequence ID" value="NZ_KE007326.1"/>
</dbReference>
<protein>
    <recommendedName>
        <fullName evidence="4">DUF1329 domain-containing protein</fullName>
    </recommendedName>
</protein>
<feature type="chain" id="PRO_5004462414" description="DUF1329 domain-containing protein" evidence="1">
    <location>
        <begin position="27"/>
        <end position="419"/>
    </location>
</feature>
<dbReference type="InterPro" id="IPR010752">
    <property type="entry name" value="DUF1329"/>
</dbReference>
<accession>R8AZM9</accession>
<feature type="signal peptide" evidence="1">
    <location>
        <begin position="1"/>
        <end position="26"/>
    </location>
</feature>
<dbReference type="Proteomes" id="UP000016540">
    <property type="component" value="Unassembled WGS sequence"/>
</dbReference>
<gene>
    <name evidence="2" type="ORF">MARLIPOL_12535</name>
</gene>
<dbReference type="PATRIC" id="fig|1318628.3.peg.2503"/>